<dbReference type="NCBIfam" id="TIGR01643">
    <property type="entry name" value="YD_repeat_2x"/>
    <property type="match status" value="2"/>
</dbReference>
<accession>A0A6P2CYC9</accession>
<proteinExistence type="predicted"/>
<organism evidence="3 4">
    <name type="scientific">Gemmata massiliana</name>
    <dbReference type="NCBI Taxonomy" id="1210884"/>
    <lineage>
        <taxon>Bacteria</taxon>
        <taxon>Pseudomonadati</taxon>
        <taxon>Planctomycetota</taxon>
        <taxon>Planctomycetia</taxon>
        <taxon>Gemmatales</taxon>
        <taxon>Gemmataceae</taxon>
        <taxon>Gemmata</taxon>
    </lineage>
</organism>
<evidence type="ECO:0000256" key="2">
    <source>
        <dbReference type="SAM" id="Coils"/>
    </source>
</evidence>
<dbReference type="KEGG" id="gms:SOIL9_41570"/>
<dbReference type="InterPro" id="IPR006530">
    <property type="entry name" value="YD"/>
</dbReference>
<dbReference type="EMBL" id="LR593886">
    <property type="protein sequence ID" value="VTR93557.1"/>
    <property type="molecule type" value="Genomic_DNA"/>
</dbReference>
<dbReference type="Proteomes" id="UP000464178">
    <property type="component" value="Chromosome"/>
</dbReference>
<evidence type="ECO:0000313" key="4">
    <source>
        <dbReference type="Proteomes" id="UP000464178"/>
    </source>
</evidence>
<feature type="coiled-coil region" evidence="2">
    <location>
        <begin position="2444"/>
        <end position="2471"/>
    </location>
</feature>
<dbReference type="InterPro" id="IPR028994">
    <property type="entry name" value="Integrin_alpha_N"/>
</dbReference>
<dbReference type="InterPro" id="IPR013517">
    <property type="entry name" value="FG-GAP"/>
</dbReference>
<dbReference type="PANTHER" id="PTHR32305">
    <property type="match status" value="1"/>
</dbReference>
<dbReference type="PANTHER" id="PTHR32305:SF15">
    <property type="entry name" value="PROTEIN RHSA-RELATED"/>
    <property type="match status" value="1"/>
</dbReference>
<sequence length="2512" mass="261522">MSLSSPARIPSRFTMFARLVALRERIAGLFRAAPRTSARPVRLGVEAMEERLVPDGRPLPYPVIFAGSGVGEAAVVKAYDADTGNLRWTKSVYGPLFTGGVRVATADFTGDGIPDAVVAPGSGYVPLVRVLDGTTGNEISGPLGHFLAYSSLNTGGVHVAAADVNGDGKADAITTADSLLGTRARAFSGANGQMLLNWNLTGAPFAAGATVGAVDLNGDHKAEVILGGSSGGWVKAYDPTTGAPISGPLGSFQAFGTGYTGSVFVNSDSLTNDVDGDGTPDLVVGTGAGATAQVKVFSGATGGVLYDFQPFGSGFTGGARVALAYADDDDRADIVVGSGPGAADVRVFSGATGLQLTSPLGQYAPFGSSTGGVFVAASNDPASPLRTDYFNGSTSAPSLVGGQTLSVYSTMYQVSFVPTGTMTYTLYDGASNLLGTWVQGLTVLSSTTSTTSPFNVALPAGSFTLKAAYSGDAHWPPDAGPSTILSATVSAPSGPAPVAPSVPGPGLIEAPVGAGIGIVGDAPTGVDYGTGTITVDSCPDLSSVALGDLFGLSRSWTSAAGYEDGLTGTGGSSGQFAHAVQVNGNDSVALALGGSDALFFDYYGGAYHGRFGDPTALVHDTTNGLFVATDGTGRVLTFYDFSASTPSGRAGRLKTVADADGQATAVTSWDGNGRPSEVQRTTGSGGGALTESFVYAYVGSGTNAGLLQSVTQRTKVGAGSWSTVRSADYAYYDGTTGPGLAKALKSAVVKDASGTALSTSYYRYYTSGTGSSGKLKYAFSNGSYDRLASALGTGLDALTDAQVDDYADKYVEYNASGQATKVVDAAAGCSVCAGGQGQFTYAYATNSAAGLLDANVWKNKAVETLPDGSTNTVYTNGFGQAMLRVFTDTASNVWRWYTKYDSAGRVILEAGPSVVTGFSESYADLVNFVSGNAQYLSDSAGLVTAYTYGSTTTATTPTAGDALGYLKEVDLKQGETGTAVPQQVLAYIKNTVSSVDFFNLASSTVYRNDNGTGAQTTSYAYTYLSGTNQIASTVTTLPTVTAAQNGSNSATTVTTVNDAFGHPVWTKDQAGIISYAQYDTLTGAVVKTITDVDTTQAGTFANLPSGWSTPSGAGLHLTTTYEVDALGRATKVTYPNGRVDYTVYNDANQEVRSYAGWDSTNNVPTGATTVSRMDRAGGYAETLTMSAAPTVSGGRPTGAESVAKVQSLSRAYTNAAGQTIYSDAYFNLSGLTYSTSTALGTEGVNFYRTRYQYDDQGRLNKTTSPQGTISRTVYDSLGRAVSAWIGTDDTPTSGYWSPTNLTGTNTVKVAEYEYDGGGVGEGNLTKVTEIPGGGAANRVTQTWFDWRNRTVAVKSGAEGSESTSVNRPLTYYDYDNLGEVTKARVYDADAVTPTVTGGVPQPLSSGLLRAQTTTNYDELGRAYRADVYSVDISTGSVATNTLYAQTWYDARGQVSKTWAPGGTVQKTTYDGAGRAVATYTSDGGGDTGYSDADDVTGDTVLNQTEYVYDGNGSVLQVTTRERFHDASGTGALGTPTTGIGARVSYTGYYYDLAGRTVAAVDVGTNGGSSWSRPGTVPSRSATVLVSSTKYATDAVQVIVLTGSPTGGTFALSFGGSTTSALAYNASAATVQAALAGLASIGSGNVQVSAAAGGGWEVRFIGTKAGTYQAAITSNGAGLTGGTSPAASTSTINAGGDAGHAAEVTDSAGHVSRTYADALGRTTRSVTNFVDGVVSDADDKSTGYAYNGAGMTSLIAYLTGGGVQTTGYVYGVTAATGSTIESNDIARLTQWADPTTGAASSSQQEAVAVNALGQTLTSTDRNGSVHTLTYDVLGRVVSDAVTTLGSGVDGAVRRVETAYDGQGNAYLVTNYSAASGGSIVNQVQRAYNGLGQMTTEWQSHTGAVNTSTSPKVQYAYSEMAGGANHSRPASVTYPSGYVLTYNYSSGLNDSNSRLSSLSDSTGTLESYDYLGLDTVVRRAHPQPNVDLSYIKRAGESNGDAGDQYTGLDRFGRVVDQRWLNPSTGTATDRFQYGYDQAGNRTYRDNLVNTAFGEVYSYDALDQLTGYSRGTLNGTKTGITGTVARSQGWDYDALGNFDSVTTNGTAQTRTANKQNEITGISGATTPTYDANGDMTGDEAGQQLVYDAWNRLVAVKNSGGTVLKTYTYDGLNRRTTETASGTTTDLFYSKDWQVLEEKVGSATKTRYVWSPVYVDAMVLRDRDADGNTGNGLEERLWAQQDANWNVTALVNGSGAVVERYAYDPYGARTVYDASYAVRGGGSAYNFAQGFQGMTFDATTGMGNQRARWYSPTISRWGTTDPIQFGSGDTNLYRFASGNPLNRIDPSGLTSLFIGIRPTDPSGVKIDIPRNSLLGLSLIARQILPELYRSVAEYAREIKEILQSLPELRAKRDRGYEELEKYLKDNPCASPADIGKAARKAKDSATPYEQARKRYNQLVEKAQEYIAMISLAERQATLGGGVPVANDVDALRPTYHLMDWLEHLQPIGEPGQMKGD</sequence>
<gene>
    <name evidence="3" type="ORF">SOIL9_41570</name>
</gene>
<name>A0A6P2CYC9_9BACT</name>
<dbReference type="Gene3D" id="2.180.10.10">
    <property type="entry name" value="RHS repeat-associated core"/>
    <property type="match status" value="4"/>
</dbReference>
<protein>
    <recommendedName>
        <fullName evidence="5">Insecticide toxin TcdB middle/N-terminal domain-containing protein</fullName>
    </recommendedName>
</protein>
<dbReference type="RefSeq" id="WP_162668265.1">
    <property type="nucleotide sequence ID" value="NZ_LR593886.1"/>
</dbReference>
<evidence type="ECO:0000313" key="3">
    <source>
        <dbReference type="EMBL" id="VTR93557.1"/>
    </source>
</evidence>
<reference evidence="3 4" key="1">
    <citation type="submission" date="2019-05" db="EMBL/GenBank/DDBJ databases">
        <authorList>
            <consortium name="Science for Life Laboratories"/>
        </authorList>
    </citation>
    <scope>NUCLEOTIDE SEQUENCE [LARGE SCALE GENOMIC DNA]</scope>
    <source>
        <strain evidence="3">Soil9</strain>
    </source>
</reference>
<evidence type="ECO:0000256" key="1">
    <source>
        <dbReference type="ARBA" id="ARBA00022729"/>
    </source>
</evidence>
<dbReference type="NCBIfam" id="TIGR03696">
    <property type="entry name" value="Rhs_assc_core"/>
    <property type="match status" value="1"/>
</dbReference>
<dbReference type="SUPFAM" id="SSF69318">
    <property type="entry name" value="Integrin alpha N-terminal domain"/>
    <property type="match status" value="1"/>
</dbReference>
<keyword evidence="4" id="KW-1185">Reference proteome</keyword>
<dbReference type="Pfam" id="PF05593">
    <property type="entry name" value="RHS_repeat"/>
    <property type="match status" value="1"/>
</dbReference>
<dbReference type="InterPro" id="IPR022385">
    <property type="entry name" value="Rhs_assc_core"/>
</dbReference>
<dbReference type="Pfam" id="PF13517">
    <property type="entry name" value="FG-GAP_3"/>
    <property type="match status" value="1"/>
</dbReference>
<keyword evidence="2" id="KW-0175">Coiled coil</keyword>
<evidence type="ECO:0008006" key="5">
    <source>
        <dbReference type="Google" id="ProtNLM"/>
    </source>
</evidence>
<dbReference type="InterPro" id="IPR031325">
    <property type="entry name" value="RHS_repeat"/>
</dbReference>
<keyword evidence="1" id="KW-0732">Signal</keyword>
<dbReference type="InterPro" id="IPR050708">
    <property type="entry name" value="T6SS_VgrG/RHS"/>
</dbReference>